<feature type="compositionally biased region" description="Low complexity" evidence="1">
    <location>
        <begin position="9"/>
        <end position="36"/>
    </location>
</feature>
<dbReference type="NCBIfam" id="TIGR02464">
    <property type="entry name" value="ribofla_fusion"/>
    <property type="match status" value="1"/>
</dbReference>
<dbReference type="InterPro" id="IPR037238">
    <property type="entry name" value="YbiA-like_sf"/>
</dbReference>
<organism evidence="3 4">
    <name type="scientific">Aureobasidium melanogenum</name>
    <name type="common">Aureobasidium pullulans var. melanogenum</name>
    <dbReference type="NCBI Taxonomy" id="46634"/>
    <lineage>
        <taxon>Eukaryota</taxon>
        <taxon>Fungi</taxon>
        <taxon>Dikarya</taxon>
        <taxon>Ascomycota</taxon>
        <taxon>Pezizomycotina</taxon>
        <taxon>Dothideomycetes</taxon>
        <taxon>Dothideomycetidae</taxon>
        <taxon>Dothideales</taxon>
        <taxon>Saccotheciaceae</taxon>
        <taxon>Aureobasidium</taxon>
    </lineage>
</organism>
<dbReference type="AlphaFoldDB" id="A0A9P8JKI4"/>
<comment type="caution">
    <text evidence="3">The sequence shown here is derived from an EMBL/GenBank/DDBJ whole genome shotgun (WGS) entry which is preliminary data.</text>
</comment>
<dbReference type="Pfam" id="PF08719">
    <property type="entry name" value="NADAR"/>
    <property type="match status" value="1"/>
</dbReference>
<feature type="domain" description="NADAR" evidence="2">
    <location>
        <begin position="43"/>
        <end position="211"/>
    </location>
</feature>
<feature type="region of interest" description="Disordered" evidence="1">
    <location>
        <begin position="1"/>
        <end position="38"/>
    </location>
</feature>
<reference evidence="3" key="2">
    <citation type="submission" date="2021-08" db="EMBL/GenBank/DDBJ databases">
        <authorList>
            <person name="Gostincar C."/>
            <person name="Sun X."/>
            <person name="Song Z."/>
            <person name="Gunde-Cimerman N."/>
        </authorList>
    </citation>
    <scope>NUCLEOTIDE SEQUENCE</scope>
    <source>
        <strain evidence="3">EXF-9298</strain>
    </source>
</reference>
<dbReference type="CDD" id="cd15457">
    <property type="entry name" value="NADAR"/>
    <property type="match status" value="1"/>
</dbReference>
<gene>
    <name evidence="3" type="ORF">KCU98_g18613</name>
</gene>
<evidence type="ECO:0000256" key="1">
    <source>
        <dbReference type="SAM" id="MobiDB-lite"/>
    </source>
</evidence>
<evidence type="ECO:0000313" key="3">
    <source>
        <dbReference type="EMBL" id="KAG9943357.1"/>
    </source>
</evidence>
<evidence type="ECO:0000313" key="4">
    <source>
        <dbReference type="Proteomes" id="UP000729357"/>
    </source>
</evidence>
<dbReference type="SUPFAM" id="SSF143990">
    <property type="entry name" value="YbiA-like"/>
    <property type="match status" value="1"/>
</dbReference>
<evidence type="ECO:0000259" key="2">
    <source>
        <dbReference type="Pfam" id="PF08719"/>
    </source>
</evidence>
<protein>
    <submittedName>
        <fullName evidence="3">DUF1768-domain-containing protein</fullName>
    </submittedName>
</protein>
<proteinExistence type="predicted"/>
<dbReference type="EMBL" id="JAHFXS010005034">
    <property type="protein sequence ID" value="KAG9943357.1"/>
    <property type="molecule type" value="Genomic_DNA"/>
</dbReference>
<sequence length="235" mass="26669">MGKKHNKQSNKQQSTPSNPNKTNTEPTNPNLPTRNTIGTPILFFKDDEQPFGFLCQWYRCRFTDPTSGLEFTCAEQYMTWNKAHLAGDEVSARAIMATTSPRKQKQLGRDVQGFDVDAWEKIKLDVVEKGNYLKFTQGTNVSSMKMEEEGDPVLLKKLLLETGDRELVEASRFDRVWGVGFDAQQALAVPREKWGWNLLGIALMNVRERIREEAEGRVEAAVDQGETESSSTFCR</sequence>
<dbReference type="Gene3D" id="1.10.357.40">
    <property type="entry name" value="YbiA-like"/>
    <property type="match status" value="1"/>
</dbReference>
<accession>A0A9P8JKI4</accession>
<reference evidence="3" key="1">
    <citation type="journal article" date="2021" name="J Fungi (Basel)">
        <title>Virulence traits and population genomics of the black yeast Aureobasidium melanogenum.</title>
        <authorList>
            <person name="Cernosa A."/>
            <person name="Sun X."/>
            <person name="Gostincar C."/>
            <person name="Fang C."/>
            <person name="Gunde-Cimerman N."/>
            <person name="Song Z."/>
        </authorList>
    </citation>
    <scope>NUCLEOTIDE SEQUENCE</scope>
    <source>
        <strain evidence="3">EXF-9298</strain>
    </source>
</reference>
<keyword evidence="4" id="KW-1185">Reference proteome</keyword>
<dbReference type="InterPro" id="IPR012816">
    <property type="entry name" value="NADAR"/>
</dbReference>
<feature type="non-terminal residue" evidence="3">
    <location>
        <position position="235"/>
    </location>
</feature>
<name>A0A9P8JKI4_AURME</name>
<dbReference type="Proteomes" id="UP000729357">
    <property type="component" value="Unassembled WGS sequence"/>
</dbReference>